<evidence type="ECO:0000313" key="2">
    <source>
        <dbReference type="EMBL" id="VAX30486.1"/>
    </source>
</evidence>
<dbReference type="AlphaFoldDB" id="A0A3B1CJ41"/>
<gene>
    <name evidence="2" type="ORF">MNBD_NITROSPIRAE01-734</name>
</gene>
<accession>A0A3B1CJ41</accession>
<evidence type="ECO:0000259" key="1">
    <source>
        <dbReference type="Pfam" id="PF02169"/>
    </source>
</evidence>
<name>A0A3B1CJ41_9ZZZZ</name>
<dbReference type="EMBL" id="UOGF01000060">
    <property type="protein sequence ID" value="VAX30486.1"/>
    <property type="molecule type" value="Genomic_DNA"/>
</dbReference>
<dbReference type="Pfam" id="PF02169">
    <property type="entry name" value="LPP20"/>
    <property type="match status" value="1"/>
</dbReference>
<protein>
    <recommendedName>
        <fullName evidence="1">Lipoprotein LPP20-like domain-containing protein</fullName>
    </recommendedName>
</protein>
<proteinExistence type="predicted"/>
<dbReference type="InterPro" id="IPR024952">
    <property type="entry name" value="LPP20-like_dom"/>
</dbReference>
<organism evidence="2">
    <name type="scientific">hydrothermal vent metagenome</name>
    <dbReference type="NCBI Taxonomy" id="652676"/>
    <lineage>
        <taxon>unclassified sequences</taxon>
        <taxon>metagenomes</taxon>
        <taxon>ecological metagenomes</taxon>
    </lineage>
</organism>
<feature type="domain" description="Lipoprotein LPP20-like" evidence="1">
    <location>
        <begin position="66"/>
        <end position="152"/>
    </location>
</feature>
<dbReference type="PROSITE" id="PS51257">
    <property type="entry name" value="PROKAR_LIPOPROTEIN"/>
    <property type="match status" value="1"/>
</dbReference>
<sequence>MNKKLMSVGAGFLSLGMLLSSCASSPKGMVADCTFPDSPEMAAPGWICDMPVDGVEVSAVGSFRKTAAGIQFQKTQATAAARNALASRMKVLVKRMVKNYASTTGVGDDETVDTVSSDVSKHVTNETLLGTKVFRTRVNPETRTMYVLIGMDPDGAATNAQTAIKTSYKNKKAMWQRFLAKKADEDLDAEIEKMTRGFEGEE</sequence>
<reference evidence="2" key="1">
    <citation type="submission" date="2018-06" db="EMBL/GenBank/DDBJ databases">
        <authorList>
            <person name="Zhirakovskaya E."/>
        </authorList>
    </citation>
    <scope>NUCLEOTIDE SEQUENCE</scope>
</reference>